<dbReference type="AlphaFoldDB" id="A0A0V1H119"/>
<proteinExistence type="predicted"/>
<reference evidence="1 2" key="1">
    <citation type="submission" date="2015-01" db="EMBL/GenBank/DDBJ databases">
        <title>Evolution of Trichinella species and genotypes.</title>
        <authorList>
            <person name="Korhonen P.K."/>
            <person name="Edoardo P."/>
            <person name="Giuseppe L.R."/>
            <person name="Gasser R.B."/>
        </authorList>
    </citation>
    <scope>NUCLEOTIDE SEQUENCE [LARGE SCALE GENOMIC DNA]</scope>
    <source>
        <strain evidence="1">ISS1029</strain>
    </source>
</reference>
<evidence type="ECO:0000313" key="2">
    <source>
        <dbReference type="Proteomes" id="UP000055024"/>
    </source>
</evidence>
<keyword evidence="2" id="KW-1185">Reference proteome</keyword>
<organism evidence="1 2">
    <name type="scientific">Trichinella zimbabwensis</name>
    <dbReference type="NCBI Taxonomy" id="268475"/>
    <lineage>
        <taxon>Eukaryota</taxon>
        <taxon>Metazoa</taxon>
        <taxon>Ecdysozoa</taxon>
        <taxon>Nematoda</taxon>
        <taxon>Enoplea</taxon>
        <taxon>Dorylaimia</taxon>
        <taxon>Trichinellida</taxon>
        <taxon>Trichinellidae</taxon>
        <taxon>Trichinella</taxon>
    </lineage>
</organism>
<evidence type="ECO:0000313" key="1">
    <source>
        <dbReference type="EMBL" id="KRZ03923.1"/>
    </source>
</evidence>
<accession>A0A0V1H119</accession>
<sequence>MKVVQCSSSLSTCQSVTFAVDDVALELQMQKPPQRQAGWSKSFAGCQESTVINRHKHEDVLGYTLVQQKVFSRLCFLKFNGNLLVMTVFRKPEEALCLVYVHCGPQTLKYPELT</sequence>
<dbReference type="Proteomes" id="UP000055024">
    <property type="component" value="Unassembled WGS sequence"/>
</dbReference>
<comment type="caution">
    <text evidence="1">The sequence shown here is derived from an EMBL/GenBank/DDBJ whole genome shotgun (WGS) entry which is preliminary data.</text>
</comment>
<dbReference type="OrthoDB" id="10550528at2759"/>
<gene>
    <name evidence="1" type="ORF">T11_11406</name>
</gene>
<dbReference type="EMBL" id="JYDP01000178">
    <property type="protein sequence ID" value="KRZ03923.1"/>
    <property type="molecule type" value="Genomic_DNA"/>
</dbReference>
<protein>
    <submittedName>
        <fullName evidence="1">Uncharacterized protein</fullName>
    </submittedName>
</protein>
<name>A0A0V1H119_9BILA</name>